<dbReference type="Gene3D" id="1.25.40.10">
    <property type="entry name" value="Tetratricopeptide repeat domain"/>
    <property type="match status" value="2"/>
</dbReference>
<dbReference type="InterPro" id="IPR027417">
    <property type="entry name" value="P-loop_NTPase"/>
</dbReference>
<feature type="repeat" description="TPR" evidence="2">
    <location>
        <begin position="106"/>
        <end position="139"/>
    </location>
</feature>
<organism evidence="3 4">
    <name type="scientific">Dyella ginsengisoli</name>
    <dbReference type="NCBI Taxonomy" id="363848"/>
    <lineage>
        <taxon>Bacteria</taxon>
        <taxon>Pseudomonadati</taxon>
        <taxon>Pseudomonadota</taxon>
        <taxon>Gammaproteobacteria</taxon>
        <taxon>Lysobacterales</taxon>
        <taxon>Rhodanobacteraceae</taxon>
        <taxon>Dyella</taxon>
    </lineage>
</organism>
<dbReference type="Pfam" id="PF13432">
    <property type="entry name" value="TPR_16"/>
    <property type="match status" value="1"/>
</dbReference>
<dbReference type="PROSITE" id="PS50005">
    <property type="entry name" value="TPR"/>
    <property type="match status" value="2"/>
</dbReference>
<dbReference type="Pfam" id="PF14559">
    <property type="entry name" value="TPR_19"/>
    <property type="match status" value="1"/>
</dbReference>
<dbReference type="PANTHER" id="PTHR12788">
    <property type="entry name" value="PROTEIN-TYROSINE SULFOTRANSFERASE 2"/>
    <property type="match status" value="1"/>
</dbReference>
<dbReference type="EMBL" id="JADIKM010000001">
    <property type="protein sequence ID" value="MFK2902678.1"/>
    <property type="molecule type" value="Genomic_DNA"/>
</dbReference>
<name>A0ABW8JP73_9GAMM</name>
<keyword evidence="1" id="KW-0808">Transferase</keyword>
<dbReference type="Gene3D" id="3.40.50.300">
    <property type="entry name" value="P-loop containing nucleotide triphosphate hydrolases"/>
    <property type="match status" value="1"/>
</dbReference>
<dbReference type="Pfam" id="PF13469">
    <property type="entry name" value="Sulfotransfer_3"/>
    <property type="match status" value="1"/>
</dbReference>
<proteinExistence type="predicted"/>
<evidence type="ECO:0000256" key="2">
    <source>
        <dbReference type="PROSITE-ProRule" id="PRU00339"/>
    </source>
</evidence>
<evidence type="ECO:0000313" key="3">
    <source>
        <dbReference type="EMBL" id="MFK2902678.1"/>
    </source>
</evidence>
<feature type="repeat" description="TPR" evidence="2">
    <location>
        <begin position="140"/>
        <end position="173"/>
    </location>
</feature>
<dbReference type="PANTHER" id="PTHR12788:SF10">
    <property type="entry name" value="PROTEIN-TYROSINE SULFOTRANSFERASE"/>
    <property type="match status" value="1"/>
</dbReference>
<dbReference type="SUPFAM" id="SSF48452">
    <property type="entry name" value="TPR-like"/>
    <property type="match status" value="1"/>
</dbReference>
<keyword evidence="4" id="KW-1185">Reference proteome</keyword>
<dbReference type="InterPro" id="IPR011990">
    <property type="entry name" value="TPR-like_helical_dom_sf"/>
</dbReference>
<dbReference type="InterPro" id="IPR026634">
    <property type="entry name" value="TPST-like"/>
</dbReference>
<sequence length="524" mass="56973">MTDLARQYSQLIEAFNRMDWSRAIALAGPLVHAAPEHPLVRFVAGIALLETGRADAALPQLEAAARLDPARLDFASHHARVLLAIGRVAQAREAARAAAAIRARDPASLDVLGQVLVQLGDYDGALAAFSQAADLAPTQPQLHLNRASALIGLGRFDEAEQALEQCLALAPRYWRAHYSLAQLRRQTPTNNHLARLQALLPAAGSDPAALTCIHLALAKEHEDLGEYPPAMAHLVAGKRAARPPRGYDPARDAAMVDALIAAFGPLPAPAADATIDGPIFIVGMPRSGTTLVDRIVSSHPAVRSAGELHTFGHALAHALHSPTPHLLDPAVFARVPGIDWPALGRAYLAHARTVVGEDSGRFTDKLPHNFLHLGAITRALPTARIVCLRRQPMDTCLSNFRQLFAASAPYFDYSYALEDVGRYYVQFDRLMAHWTRVLPGRVLSIDYEELVDHQEAVTRRLLDFCGLPWDDACLHFERNAAPVTTPSAVQVRSSLHRNSLERWKRYGAAMNGLRAILVEAGIAT</sequence>
<gene>
    <name evidence="3" type="ORF">ISP17_01785</name>
</gene>
<comment type="caution">
    <text evidence="3">The sequence shown here is derived from an EMBL/GenBank/DDBJ whole genome shotgun (WGS) entry which is preliminary data.</text>
</comment>
<dbReference type="Proteomes" id="UP001620460">
    <property type="component" value="Unassembled WGS sequence"/>
</dbReference>
<dbReference type="SUPFAM" id="SSF52540">
    <property type="entry name" value="P-loop containing nucleoside triphosphate hydrolases"/>
    <property type="match status" value="1"/>
</dbReference>
<dbReference type="InterPro" id="IPR019734">
    <property type="entry name" value="TPR_rpt"/>
</dbReference>
<protein>
    <submittedName>
        <fullName evidence="3">Sulfotransferase</fullName>
    </submittedName>
</protein>
<evidence type="ECO:0000256" key="1">
    <source>
        <dbReference type="ARBA" id="ARBA00022679"/>
    </source>
</evidence>
<dbReference type="SMART" id="SM00028">
    <property type="entry name" value="TPR"/>
    <property type="match status" value="3"/>
</dbReference>
<evidence type="ECO:0000313" key="4">
    <source>
        <dbReference type="Proteomes" id="UP001620460"/>
    </source>
</evidence>
<reference evidence="3 4" key="1">
    <citation type="submission" date="2020-10" db="EMBL/GenBank/DDBJ databases">
        <title>Phylogeny of dyella-like bacteria.</title>
        <authorList>
            <person name="Fu J."/>
        </authorList>
    </citation>
    <scope>NUCLEOTIDE SEQUENCE [LARGE SCALE GENOMIC DNA]</scope>
    <source>
        <strain evidence="3 4">Gsoil3046</strain>
    </source>
</reference>
<accession>A0ABW8JP73</accession>
<dbReference type="RefSeq" id="WP_404629799.1">
    <property type="nucleotide sequence ID" value="NZ_JADIKM010000001.1"/>
</dbReference>
<keyword evidence="2" id="KW-0802">TPR repeat</keyword>